<name>A0A250FRY1_9FLAO</name>
<dbReference type="Pfam" id="PF05175">
    <property type="entry name" value="MTS"/>
    <property type="match status" value="1"/>
</dbReference>
<dbReference type="GO" id="GO:0005737">
    <property type="term" value="C:cytoplasm"/>
    <property type="evidence" value="ECO:0007669"/>
    <property type="project" value="UniProtKB-SubCell"/>
</dbReference>
<keyword evidence="4 6" id="KW-0949">S-adenosyl-L-methionine</keyword>
<dbReference type="Gene3D" id="3.40.50.150">
    <property type="entry name" value="Vaccinia Virus protein VP39"/>
    <property type="match status" value="1"/>
</dbReference>
<dbReference type="OrthoDB" id="5383291at2"/>
<evidence type="ECO:0000313" key="8">
    <source>
        <dbReference type="EMBL" id="ATA87880.1"/>
    </source>
</evidence>
<dbReference type="InterPro" id="IPR029063">
    <property type="entry name" value="SAM-dependent_MTases_sf"/>
</dbReference>
<comment type="similarity">
    <text evidence="6">Belongs to the methyltransferase superfamily. tRNA (adenine-N(6)-)-methyltransferase family.</text>
</comment>
<dbReference type="PANTHER" id="PTHR47739">
    <property type="entry name" value="TRNA1(VAL) (ADENINE(37)-N6)-METHYLTRANSFERASE"/>
    <property type="match status" value="1"/>
</dbReference>
<dbReference type="GO" id="GO:0016430">
    <property type="term" value="F:tRNA (adenine-N6)-methyltransferase activity"/>
    <property type="evidence" value="ECO:0007669"/>
    <property type="project" value="UniProtKB-UniRule"/>
</dbReference>
<evidence type="ECO:0000256" key="1">
    <source>
        <dbReference type="ARBA" id="ARBA00022490"/>
    </source>
</evidence>
<reference evidence="9" key="1">
    <citation type="submission" date="2017-06" db="EMBL/GenBank/DDBJ databases">
        <title>Capnocytophaga spp. assemblies.</title>
        <authorList>
            <person name="Gulvik C.A."/>
        </authorList>
    </citation>
    <scope>NUCLEOTIDE SEQUENCE [LARGE SCALE GENOMIC DNA]</scope>
    <source>
        <strain evidence="9">H1496</strain>
    </source>
</reference>
<evidence type="ECO:0000256" key="5">
    <source>
        <dbReference type="ARBA" id="ARBA00022694"/>
    </source>
</evidence>
<evidence type="ECO:0000256" key="6">
    <source>
        <dbReference type="HAMAP-Rule" id="MF_01872"/>
    </source>
</evidence>
<keyword evidence="5 6" id="KW-0819">tRNA processing</keyword>
<dbReference type="CDD" id="cd02440">
    <property type="entry name" value="AdoMet_MTases"/>
    <property type="match status" value="1"/>
</dbReference>
<dbReference type="AlphaFoldDB" id="A0A250FRY1"/>
<evidence type="ECO:0000256" key="2">
    <source>
        <dbReference type="ARBA" id="ARBA00022603"/>
    </source>
</evidence>
<dbReference type="GeneID" id="84809361"/>
<dbReference type="PROSITE" id="PS00092">
    <property type="entry name" value="N6_MTASE"/>
    <property type="match status" value="1"/>
</dbReference>
<gene>
    <name evidence="8" type="ORF">CGC50_12525</name>
</gene>
<dbReference type="InterPro" id="IPR022882">
    <property type="entry name" value="tRNA_adenine-N6_MeTrfase"/>
</dbReference>
<dbReference type="Proteomes" id="UP000217250">
    <property type="component" value="Chromosome"/>
</dbReference>
<keyword evidence="1 6" id="KW-0963">Cytoplasm</keyword>
<dbReference type="PANTHER" id="PTHR47739:SF1">
    <property type="entry name" value="TRNA1(VAL) (ADENINE(37)-N6)-METHYLTRANSFERASE"/>
    <property type="match status" value="1"/>
</dbReference>
<evidence type="ECO:0000256" key="3">
    <source>
        <dbReference type="ARBA" id="ARBA00022679"/>
    </source>
</evidence>
<comment type="function">
    <text evidence="6">Specifically methylates the adenine in position 37 of tRNA(1)(Val) (anticodon cmo5UAC).</text>
</comment>
<dbReference type="InterPro" id="IPR007848">
    <property type="entry name" value="Small_mtfrase_dom"/>
</dbReference>
<dbReference type="SUPFAM" id="SSF53335">
    <property type="entry name" value="S-adenosyl-L-methionine-dependent methyltransferases"/>
    <property type="match status" value="1"/>
</dbReference>
<dbReference type="HAMAP" id="MF_01872">
    <property type="entry name" value="tRNA_methyltr_YfiC"/>
    <property type="match status" value="1"/>
</dbReference>
<dbReference type="InterPro" id="IPR050210">
    <property type="entry name" value="tRNA_Adenine-N(6)_MTase"/>
</dbReference>
<comment type="subcellular location">
    <subcellularLocation>
        <location evidence="6">Cytoplasm</location>
    </subcellularLocation>
</comment>
<dbReference type="GO" id="GO:0032259">
    <property type="term" value="P:methylation"/>
    <property type="evidence" value="ECO:0007669"/>
    <property type="project" value="UniProtKB-KW"/>
</dbReference>
<dbReference type="EC" id="2.1.1.223" evidence="6"/>
<accession>A0A250FRY1</accession>
<organism evidence="8 9">
    <name type="scientific">Capnocytophaga gingivalis</name>
    <dbReference type="NCBI Taxonomy" id="1017"/>
    <lineage>
        <taxon>Bacteria</taxon>
        <taxon>Pseudomonadati</taxon>
        <taxon>Bacteroidota</taxon>
        <taxon>Flavobacteriia</taxon>
        <taxon>Flavobacteriales</taxon>
        <taxon>Flavobacteriaceae</taxon>
        <taxon>Capnocytophaga</taxon>
    </lineage>
</organism>
<keyword evidence="2 6" id="KW-0489">Methyltransferase</keyword>
<dbReference type="RefSeq" id="WP_095911076.1">
    <property type="nucleotide sequence ID" value="NZ_CP022386.1"/>
</dbReference>
<dbReference type="EMBL" id="CP022386">
    <property type="protein sequence ID" value="ATA87880.1"/>
    <property type="molecule type" value="Genomic_DNA"/>
</dbReference>
<dbReference type="GO" id="GO:0008033">
    <property type="term" value="P:tRNA processing"/>
    <property type="evidence" value="ECO:0007669"/>
    <property type="project" value="UniProtKB-UniRule"/>
</dbReference>
<evidence type="ECO:0000313" key="9">
    <source>
        <dbReference type="Proteomes" id="UP000217250"/>
    </source>
</evidence>
<comment type="catalytic activity">
    <reaction evidence="6">
        <text>adenosine(37) in tRNA1(Val) + S-adenosyl-L-methionine = N(6)-methyladenosine(37) in tRNA1(Val) + S-adenosyl-L-homocysteine + H(+)</text>
        <dbReference type="Rhea" id="RHEA:43160"/>
        <dbReference type="Rhea" id="RHEA-COMP:10369"/>
        <dbReference type="Rhea" id="RHEA-COMP:10370"/>
        <dbReference type="ChEBI" id="CHEBI:15378"/>
        <dbReference type="ChEBI" id="CHEBI:57856"/>
        <dbReference type="ChEBI" id="CHEBI:59789"/>
        <dbReference type="ChEBI" id="CHEBI:74411"/>
        <dbReference type="ChEBI" id="CHEBI:74449"/>
        <dbReference type="EC" id="2.1.1.223"/>
    </reaction>
</comment>
<dbReference type="KEGG" id="cgh:CGC50_12525"/>
<evidence type="ECO:0000259" key="7">
    <source>
        <dbReference type="Pfam" id="PF05175"/>
    </source>
</evidence>
<evidence type="ECO:0000256" key="4">
    <source>
        <dbReference type="ARBA" id="ARBA00022691"/>
    </source>
</evidence>
<keyword evidence="3 6" id="KW-0808">Transferase</keyword>
<dbReference type="InterPro" id="IPR002052">
    <property type="entry name" value="DNA_methylase_N6_adenine_CS"/>
</dbReference>
<proteinExistence type="inferred from homology"/>
<feature type="domain" description="Methyltransferase small" evidence="7">
    <location>
        <begin position="26"/>
        <end position="131"/>
    </location>
</feature>
<dbReference type="GO" id="GO:0003676">
    <property type="term" value="F:nucleic acid binding"/>
    <property type="evidence" value="ECO:0007669"/>
    <property type="project" value="InterPro"/>
</dbReference>
<protein>
    <recommendedName>
        <fullName evidence="6">tRNA1(Val) (adenine(37)-N6)-methyltransferase</fullName>
        <ecNumber evidence="6">2.1.1.223</ecNumber>
    </recommendedName>
    <alternativeName>
        <fullName evidence="6">tRNA m6A37 methyltransferase</fullName>
    </alternativeName>
</protein>
<sequence>MSSPFRFKQFSISQEYSPMKVGTDSVLLGAWTPATNPTYILDIGAGTGVLSLMMAQRFPLSHIHAVELHSLSAKECRLNVSLSPWHQAVEVFEMDIRDFASKSATAYDLIISNPPFFSENTLSPDRVRAMARSNEYLPFSDLLSCIPLLLAPQGFFSVIIPYREEESFLQIAMENGLFPTQILHVQGNSLSPIKRSLLLLRAQESPLPTAEKLIIEKERHQYTQEYQELTRNFYLQF</sequence>